<feature type="compositionally biased region" description="Basic residues" evidence="2">
    <location>
        <begin position="9"/>
        <end position="18"/>
    </location>
</feature>
<dbReference type="STRING" id="33114.A0A2G2V824"/>
<proteinExistence type="predicted"/>
<keyword evidence="1" id="KW-0175">Coiled coil</keyword>
<organism evidence="3 4">
    <name type="scientific">Capsicum baccatum</name>
    <name type="common">Peruvian pepper</name>
    <dbReference type="NCBI Taxonomy" id="33114"/>
    <lineage>
        <taxon>Eukaryota</taxon>
        <taxon>Viridiplantae</taxon>
        <taxon>Streptophyta</taxon>
        <taxon>Embryophyta</taxon>
        <taxon>Tracheophyta</taxon>
        <taxon>Spermatophyta</taxon>
        <taxon>Magnoliopsida</taxon>
        <taxon>eudicotyledons</taxon>
        <taxon>Gunneridae</taxon>
        <taxon>Pentapetalae</taxon>
        <taxon>asterids</taxon>
        <taxon>lamiids</taxon>
        <taxon>Solanales</taxon>
        <taxon>Solanaceae</taxon>
        <taxon>Solanoideae</taxon>
        <taxon>Capsiceae</taxon>
        <taxon>Capsicum</taxon>
    </lineage>
</organism>
<name>A0A2G2V824_CAPBA</name>
<reference evidence="4" key="2">
    <citation type="journal article" date="2017" name="J. Anim. Genet.">
        <title>Multiple reference genome sequences of hot pepper reveal the massive evolution of plant disease resistance genes by retroduplication.</title>
        <authorList>
            <person name="Kim S."/>
            <person name="Park J."/>
            <person name="Yeom S.-I."/>
            <person name="Kim Y.-M."/>
            <person name="Seo E."/>
            <person name="Kim K.-T."/>
            <person name="Kim M.-S."/>
            <person name="Lee J.M."/>
            <person name="Cheong K."/>
            <person name="Shin H.-S."/>
            <person name="Kim S.-B."/>
            <person name="Han K."/>
            <person name="Lee J."/>
            <person name="Park M."/>
            <person name="Lee H.-A."/>
            <person name="Lee H.-Y."/>
            <person name="Lee Y."/>
            <person name="Oh S."/>
            <person name="Lee J.H."/>
            <person name="Choi E."/>
            <person name="Choi E."/>
            <person name="Lee S.E."/>
            <person name="Jeon J."/>
            <person name="Kim H."/>
            <person name="Choi G."/>
            <person name="Song H."/>
            <person name="Lee J."/>
            <person name="Lee S.-C."/>
            <person name="Kwon J.-K."/>
            <person name="Lee H.-Y."/>
            <person name="Koo N."/>
            <person name="Hong Y."/>
            <person name="Kim R.W."/>
            <person name="Kang W.-H."/>
            <person name="Huh J.H."/>
            <person name="Kang B.-C."/>
            <person name="Yang T.-J."/>
            <person name="Lee Y.-H."/>
            <person name="Bennetzen J.L."/>
            <person name="Choi D."/>
        </authorList>
    </citation>
    <scope>NUCLEOTIDE SEQUENCE [LARGE SCALE GENOMIC DNA]</scope>
    <source>
        <strain evidence="4">cv. PBC81</strain>
    </source>
</reference>
<evidence type="ECO:0000256" key="1">
    <source>
        <dbReference type="SAM" id="Coils"/>
    </source>
</evidence>
<dbReference type="AlphaFoldDB" id="A0A2G2V824"/>
<sequence length="363" mass="41982">MDLSQSPHGHSKKVHPKKSGLDSSRRDLSIQVFIRTIRRLTKEKVQMDSEVSSMLQNQVAERASAKEESSILQAELDSRTRRLETEKNDLQSIVEKELDRKSSDWSLRLKKYQIEQHRLRVRARELAYLSKRIEQVSEESQNLRQQLTQLQEKYRVAQDNRDYVRDNYQEKVEELKSETLLTTMLREKLYSEEMDIKQLQADLAATVRGNDILKCEVQNMLDSLSCATHKLKYLELQVLKKDENINQLTNDLQECMKELGVVKGILPKVFQERDFMWEEVKSYAKVYDGGPVESQGSASSRADPVDLIEKRGVTTENWVYGDTGKTIEVDEETFAIDVLRWLTNCFIISRGHSSIATAFATVS</sequence>
<accession>A0A2G2V824</accession>
<keyword evidence="4" id="KW-1185">Reference proteome</keyword>
<protein>
    <submittedName>
        <fullName evidence="3">Uncharacterized protein</fullName>
    </submittedName>
</protein>
<dbReference type="PANTHER" id="PTHR47491:SF5">
    <property type="entry name" value="CAP-GLY DOMAIN LINKER"/>
    <property type="match status" value="1"/>
</dbReference>
<dbReference type="OrthoDB" id="1938127at2759"/>
<comment type="caution">
    <text evidence="3">The sequence shown here is derived from an EMBL/GenBank/DDBJ whole genome shotgun (WGS) entry which is preliminary data.</text>
</comment>
<feature type="region of interest" description="Disordered" evidence="2">
    <location>
        <begin position="1"/>
        <end position="23"/>
    </location>
</feature>
<evidence type="ECO:0000313" key="4">
    <source>
        <dbReference type="Proteomes" id="UP000224567"/>
    </source>
</evidence>
<dbReference type="PANTHER" id="PTHR47491">
    <property type="entry name" value="CAP-GLY DOMAIN LINKER"/>
    <property type="match status" value="1"/>
</dbReference>
<reference evidence="3 4" key="1">
    <citation type="journal article" date="2017" name="Genome Biol.">
        <title>New reference genome sequences of hot pepper reveal the massive evolution of plant disease-resistance genes by retroduplication.</title>
        <authorList>
            <person name="Kim S."/>
            <person name="Park J."/>
            <person name="Yeom S.I."/>
            <person name="Kim Y.M."/>
            <person name="Seo E."/>
            <person name="Kim K.T."/>
            <person name="Kim M.S."/>
            <person name="Lee J.M."/>
            <person name="Cheong K."/>
            <person name="Shin H.S."/>
            <person name="Kim S.B."/>
            <person name="Han K."/>
            <person name="Lee J."/>
            <person name="Park M."/>
            <person name="Lee H.A."/>
            <person name="Lee H.Y."/>
            <person name="Lee Y."/>
            <person name="Oh S."/>
            <person name="Lee J.H."/>
            <person name="Choi E."/>
            <person name="Choi E."/>
            <person name="Lee S.E."/>
            <person name="Jeon J."/>
            <person name="Kim H."/>
            <person name="Choi G."/>
            <person name="Song H."/>
            <person name="Lee J."/>
            <person name="Lee S.C."/>
            <person name="Kwon J.K."/>
            <person name="Lee H.Y."/>
            <person name="Koo N."/>
            <person name="Hong Y."/>
            <person name="Kim R.W."/>
            <person name="Kang W.H."/>
            <person name="Huh J.H."/>
            <person name="Kang B.C."/>
            <person name="Yang T.J."/>
            <person name="Lee Y.H."/>
            <person name="Bennetzen J.L."/>
            <person name="Choi D."/>
        </authorList>
    </citation>
    <scope>NUCLEOTIDE SEQUENCE [LARGE SCALE GENOMIC DNA]</scope>
    <source>
        <strain evidence="4">cv. PBC81</strain>
    </source>
</reference>
<dbReference type="EMBL" id="MLFT02000147">
    <property type="protein sequence ID" value="PHT29140.1"/>
    <property type="molecule type" value="Genomic_DNA"/>
</dbReference>
<dbReference type="Proteomes" id="UP000224567">
    <property type="component" value="Unassembled WGS sequence"/>
</dbReference>
<evidence type="ECO:0000256" key="2">
    <source>
        <dbReference type="SAM" id="MobiDB-lite"/>
    </source>
</evidence>
<gene>
    <name evidence="3" type="ORF">CQW23_31259</name>
</gene>
<evidence type="ECO:0000313" key="3">
    <source>
        <dbReference type="EMBL" id="PHT29140.1"/>
    </source>
</evidence>
<feature type="coiled-coil region" evidence="1">
    <location>
        <begin position="126"/>
        <end position="160"/>
    </location>
</feature>